<feature type="compositionally biased region" description="Pro residues" evidence="1">
    <location>
        <begin position="85"/>
        <end position="100"/>
    </location>
</feature>
<feature type="region of interest" description="Disordered" evidence="1">
    <location>
        <begin position="71"/>
        <end position="108"/>
    </location>
</feature>
<evidence type="ECO:0000313" key="3">
    <source>
        <dbReference type="Proteomes" id="UP001140217"/>
    </source>
</evidence>
<comment type="caution">
    <text evidence="2">The sequence shown here is derived from an EMBL/GenBank/DDBJ whole genome shotgun (WGS) entry which is preliminary data.</text>
</comment>
<dbReference type="AlphaFoldDB" id="A0A9W8LGH2"/>
<reference evidence="2" key="1">
    <citation type="submission" date="2022-07" db="EMBL/GenBank/DDBJ databases">
        <title>Phylogenomic reconstructions and comparative analyses of Kickxellomycotina fungi.</title>
        <authorList>
            <person name="Reynolds N.K."/>
            <person name="Stajich J.E."/>
            <person name="Barry K."/>
            <person name="Grigoriev I.V."/>
            <person name="Crous P."/>
            <person name="Smith M.E."/>
        </authorList>
    </citation>
    <scope>NUCLEOTIDE SEQUENCE</scope>
    <source>
        <strain evidence="2">NBRC 105414</strain>
    </source>
</reference>
<organism evidence="2 3">
    <name type="scientific">Coemansia javaensis</name>
    <dbReference type="NCBI Taxonomy" id="2761396"/>
    <lineage>
        <taxon>Eukaryota</taxon>
        <taxon>Fungi</taxon>
        <taxon>Fungi incertae sedis</taxon>
        <taxon>Zoopagomycota</taxon>
        <taxon>Kickxellomycotina</taxon>
        <taxon>Kickxellomycetes</taxon>
        <taxon>Kickxellales</taxon>
        <taxon>Kickxellaceae</taxon>
        <taxon>Coemansia</taxon>
    </lineage>
</organism>
<evidence type="ECO:0000313" key="2">
    <source>
        <dbReference type="EMBL" id="KAJ2779505.1"/>
    </source>
</evidence>
<keyword evidence="3" id="KW-1185">Reference proteome</keyword>
<gene>
    <name evidence="2" type="ORF">H4R18_003986</name>
</gene>
<name>A0A9W8LGH2_9FUNG</name>
<sequence>MGEYVRGVPMVFIRPEEESLGAAAFPFDLIGSFVPEQDIPRYRFDMERRVKKEIADFRDEMEMRTIHQMYQRRMQPRHRSQQKSPAPPAQDPPRPPPPMPRATSTPVGSLASLPAATAAPHRAAATVVHFDGAMGAALEDDDDGSRDNGTGSNATNIVNLPGVNHSGYGAPLLRIAPDTIKTRLPPIKKPEEPRPMTSRIKSLFRSKPRPTSSNA</sequence>
<dbReference type="OrthoDB" id="5543115at2759"/>
<proteinExistence type="predicted"/>
<feature type="region of interest" description="Disordered" evidence="1">
    <location>
        <begin position="183"/>
        <end position="215"/>
    </location>
</feature>
<feature type="compositionally biased region" description="Polar residues" evidence="1">
    <location>
        <begin position="147"/>
        <end position="157"/>
    </location>
</feature>
<dbReference type="EMBL" id="JANBUL010000174">
    <property type="protein sequence ID" value="KAJ2779505.1"/>
    <property type="molecule type" value="Genomic_DNA"/>
</dbReference>
<feature type="region of interest" description="Disordered" evidence="1">
    <location>
        <begin position="138"/>
        <end position="157"/>
    </location>
</feature>
<accession>A0A9W8LGH2</accession>
<protein>
    <submittedName>
        <fullName evidence="2">Uncharacterized protein</fullName>
    </submittedName>
</protein>
<evidence type="ECO:0000256" key="1">
    <source>
        <dbReference type="SAM" id="MobiDB-lite"/>
    </source>
</evidence>
<dbReference type="Proteomes" id="UP001140217">
    <property type="component" value="Unassembled WGS sequence"/>
</dbReference>